<dbReference type="Proteomes" id="UP000259273">
    <property type="component" value="Unassembled WGS sequence"/>
</dbReference>
<name>A0A3C1KP72_9GAMM</name>
<dbReference type="PRINTS" id="PR00359">
    <property type="entry name" value="BP450"/>
</dbReference>
<dbReference type="InterPro" id="IPR001128">
    <property type="entry name" value="Cyt_P450"/>
</dbReference>
<dbReference type="GO" id="GO:0008395">
    <property type="term" value="F:steroid hydroxylase activity"/>
    <property type="evidence" value="ECO:0007669"/>
    <property type="project" value="TreeGrafter"/>
</dbReference>
<dbReference type="EMBL" id="DMND01000160">
    <property type="protein sequence ID" value="HAN28391.1"/>
    <property type="molecule type" value="Genomic_DNA"/>
</dbReference>
<dbReference type="GO" id="GO:0036199">
    <property type="term" value="F:cholest-4-en-3-one 26-monooxygenase activity"/>
    <property type="evidence" value="ECO:0007669"/>
    <property type="project" value="TreeGrafter"/>
</dbReference>
<dbReference type="GO" id="GO:0005506">
    <property type="term" value="F:iron ion binding"/>
    <property type="evidence" value="ECO:0007669"/>
    <property type="project" value="InterPro"/>
</dbReference>
<dbReference type="InterPro" id="IPR036396">
    <property type="entry name" value="Cyt_P450_sf"/>
</dbReference>
<evidence type="ECO:0000256" key="1">
    <source>
        <dbReference type="ARBA" id="ARBA00010617"/>
    </source>
</evidence>
<gene>
    <name evidence="3" type="ORF">DCP75_11860</name>
</gene>
<dbReference type="GO" id="GO:0006707">
    <property type="term" value="P:cholesterol catabolic process"/>
    <property type="evidence" value="ECO:0007669"/>
    <property type="project" value="TreeGrafter"/>
</dbReference>
<keyword evidence="2" id="KW-0349">Heme</keyword>
<comment type="caution">
    <text evidence="3">The sequence shown here is derived from an EMBL/GenBank/DDBJ whole genome shotgun (WGS) entry which is preliminary data.</text>
</comment>
<dbReference type="Gene3D" id="1.10.630.10">
    <property type="entry name" value="Cytochrome P450"/>
    <property type="match status" value="1"/>
</dbReference>
<sequence>MFTSDQIDIVLKNPAIFSNATGPRLVDTPKEAIRGKHVSLNLMDPPMHRDYRRLVDAAFKPSAIRQLEPRVLAIANEIIDEIIGQGGCEFVTSVATQLPLRVTASMLGIPDEDHTYVCTLTNTMMIADDPDFAGSVMDGYEAQRALVKYGAGLAANHRLNPCEDLTTQMLEARREGGEQLTDLEYGLFFLNLIIGGIETTRNATAYGLYQLIQQPEQFHMLQNDPALIPDAVEEILRFRAPIMNYRRTAMEDFELGGQTIRKGDKVIVWLASANRDEQVFANPDTFDIERCQRERVQRDARTFGAGPHFCLGAHLARLQLKVIFAVITSRMTNVQLVAEPRNALSAFVDGYKEMNITFEPLA</sequence>
<dbReference type="PANTHER" id="PTHR46696">
    <property type="entry name" value="P450, PUTATIVE (EUROFUNG)-RELATED"/>
    <property type="match status" value="1"/>
</dbReference>
<keyword evidence="2" id="KW-0479">Metal-binding</keyword>
<dbReference type="SUPFAM" id="SSF48264">
    <property type="entry name" value="Cytochrome P450"/>
    <property type="match status" value="1"/>
</dbReference>
<accession>A0A3C1KP72</accession>
<evidence type="ECO:0000313" key="4">
    <source>
        <dbReference type="Proteomes" id="UP000259273"/>
    </source>
</evidence>
<keyword evidence="2" id="KW-0503">Monooxygenase</keyword>
<organism evidence="3 4">
    <name type="scientific">Haliea salexigens</name>
    <dbReference type="NCBI Taxonomy" id="287487"/>
    <lineage>
        <taxon>Bacteria</taxon>
        <taxon>Pseudomonadati</taxon>
        <taxon>Pseudomonadota</taxon>
        <taxon>Gammaproteobacteria</taxon>
        <taxon>Cellvibrionales</taxon>
        <taxon>Halieaceae</taxon>
        <taxon>Haliea</taxon>
    </lineage>
</organism>
<keyword evidence="2" id="KW-0560">Oxidoreductase</keyword>
<dbReference type="AlphaFoldDB" id="A0A3C1KP72"/>
<dbReference type="Pfam" id="PF00067">
    <property type="entry name" value="p450"/>
    <property type="match status" value="1"/>
</dbReference>
<dbReference type="InterPro" id="IPR002397">
    <property type="entry name" value="Cyt_P450_B"/>
</dbReference>
<protein>
    <submittedName>
        <fullName evidence="3">Cytochrome P450</fullName>
    </submittedName>
</protein>
<dbReference type="GO" id="GO:0020037">
    <property type="term" value="F:heme binding"/>
    <property type="evidence" value="ECO:0007669"/>
    <property type="project" value="InterPro"/>
</dbReference>
<keyword evidence="2" id="KW-0408">Iron</keyword>
<reference evidence="3 4" key="1">
    <citation type="journal article" date="2018" name="Nat. Biotechnol.">
        <title>A standardized bacterial taxonomy based on genome phylogeny substantially revises the tree of life.</title>
        <authorList>
            <person name="Parks D.H."/>
            <person name="Chuvochina M."/>
            <person name="Waite D.W."/>
            <person name="Rinke C."/>
            <person name="Skarshewski A."/>
            <person name="Chaumeil P.A."/>
            <person name="Hugenholtz P."/>
        </authorList>
    </citation>
    <scope>NUCLEOTIDE SEQUENCE [LARGE SCALE GENOMIC DNA]</scope>
    <source>
        <strain evidence="3">UBA9158</strain>
    </source>
</reference>
<dbReference type="STRING" id="1121937.GCA_000423125_00801"/>
<dbReference type="PANTHER" id="PTHR46696:SF4">
    <property type="entry name" value="BIOTIN BIOSYNTHESIS CYTOCHROME P450"/>
    <property type="match status" value="1"/>
</dbReference>
<comment type="similarity">
    <text evidence="1 2">Belongs to the cytochrome P450 family.</text>
</comment>
<dbReference type="InterPro" id="IPR017972">
    <property type="entry name" value="Cyt_P450_CS"/>
</dbReference>
<proteinExistence type="inferred from homology"/>
<evidence type="ECO:0000313" key="3">
    <source>
        <dbReference type="EMBL" id="HAN28391.1"/>
    </source>
</evidence>
<dbReference type="PRINTS" id="PR00385">
    <property type="entry name" value="P450"/>
</dbReference>
<evidence type="ECO:0000256" key="2">
    <source>
        <dbReference type="RuleBase" id="RU000461"/>
    </source>
</evidence>
<dbReference type="PROSITE" id="PS00086">
    <property type="entry name" value="CYTOCHROME_P450"/>
    <property type="match status" value="1"/>
</dbReference>